<dbReference type="EMBL" id="JAHRHJ020000005">
    <property type="protein sequence ID" value="KAH9314755.1"/>
    <property type="molecule type" value="Genomic_DNA"/>
</dbReference>
<sequence length="151" mass="16587">MGNCVSTSSSNTQFMQTAKIIFFDGGLKEFSKPIKAEEIIVQNPGYFLCHWDSLHIGKFMAAVNSKEDLELGELYFVLPLSKLQYVLSASDMAAMVFKANSAIKQIIGNGSTDNIYTERSEMMSCVSGGLDEMLFSGNASRTKLETIQEGT</sequence>
<organism evidence="1 2">
    <name type="scientific">Taxus chinensis</name>
    <name type="common">Chinese yew</name>
    <name type="synonym">Taxus wallichiana var. chinensis</name>
    <dbReference type="NCBI Taxonomy" id="29808"/>
    <lineage>
        <taxon>Eukaryota</taxon>
        <taxon>Viridiplantae</taxon>
        <taxon>Streptophyta</taxon>
        <taxon>Embryophyta</taxon>
        <taxon>Tracheophyta</taxon>
        <taxon>Spermatophyta</taxon>
        <taxon>Pinopsida</taxon>
        <taxon>Pinidae</taxon>
        <taxon>Conifers II</taxon>
        <taxon>Cupressales</taxon>
        <taxon>Taxaceae</taxon>
        <taxon>Taxus</taxon>
    </lineage>
</organism>
<dbReference type="PANTHER" id="PTHR33052">
    <property type="entry name" value="DUF4228 DOMAIN PROTEIN-RELATED"/>
    <property type="match status" value="1"/>
</dbReference>
<accession>A0AA38G2R7</accession>
<dbReference type="InterPro" id="IPR025322">
    <property type="entry name" value="PADRE_dom"/>
</dbReference>
<comment type="caution">
    <text evidence="1">The sequence shown here is derived from an EMBL/GenBank/DDBJ whole genome shotgun (WGS) entry which is preliminary data.</text>
</comment>
<dbReference type="AlphaFoldDB" id="A0AA38G2R7"/>
<dbReference type="Pfam" id="PF14009">
    <property type="entry name" value="PADRE"/>
    <property type="match status" value="1"/>
</dbReference>
<protein>
    <submittedName>
        <fullName evidence="1">Uncharacterized protein</fullName>
    </submittedName>
</protein>
<evidence type="ECO:0000313" key="1">
    <source>
        <dbReference type="EMBL" id="KAH9314755.1"/>
    </source>
</evidence>
<gene>
    <name evidence="1" type="ORF">KI387_023382</name>
</gene>
<reference evidence="1 2" key="1">
    <citation type="journal article" date="2021" name="Nat. Plants">
        <title>The Taxus genome provides insights into paclitaxel biosynthesis.</title>
        <authorList>
            <person name="Xiong X."/>
            <person name="Gou J."/>
            <person name="Liao Q."/>
            <person name="Li Y."/>
            <person name="Zhou Q."/>
            <person name="Bi G."/>
            <person name="Li C."/>
            <person name="Du R."/>
            <person name="Wang X."/>
            <person name="Sun T."/>
            <person name="Guo L."/>
            <person name="Liang H."/>
            <person name="Lu P."/>
            <person name="Wu Y."/>
            <person name="Zhang Z."/>
            <person name="Ro D.K."/>
            <person name="Shang Y."/>
            <person name="Huang S."/>
            <person name="Yan J."/>
        </authorList>
    </citation>
    <scope>NUCLEOTIDE SEQUENCE [LARGE SCALE GENOMIC DNA]</scope>
    <source>
        <strain evidence="1">Ta-2019</strain>
    </source>
</reference>
<dbReference type="Proteomes" id="UP000824469">
    <property type="component" value="Unassembled WGS sequence"/>
</dbReference>
<feature type="non-terminal residue" evidence="1">
    <location>
        <position position="151"/>
    </location>
</feature>
<name>A0AA38G2R7_TAXCH</name>
<proteinExistence type="predicted"/>
<evidence type="ECO:0000313" key="2">
    <source>
        <dbReference type="Proteomes" id="UP000824469"/>
    </source>
</evidence>
<keyword evidence="2" id="KW-1185">Reference proteome</keyword>
<dbReference type="OMA" id="VWQIFQK"/>